<proteinExistence type="predicted"/>
<dbReference type="AlphaFoldDB" id="A0A9Q1MNH3"/>
<dbReference type="Proteomes" id="UP001152561">
    <property type="component" value="Unassembled WGS sequence"/>
</dbReference>
<sequence length="247" mass="28884">MEMKKAMRAQKEFIDRKMDPRDDFGTYVDDTIVQCMDLLRARHKRQSFDLTFFNYPIGVILQIITNSTPEDFHSLFRRAKMLIGVIKEGSLLKFLRQVKEVWKMKERMDDKEREAKNTVHNELNANLRSPRGIDGSIIKVARSRPPIQTHEVTNWSVRLVKRDMLENVGSHQKDVKTVENQTTIPGIARGEPKLSFLMGGQKQPQLPTREIRATSPDRVREVNSPTILTDSTLCPREMRWRHLMRWS</sequence>
<comment type="caution">
    <text evidence="1">The sequence shown here is derived from an EMBL/GenBank/DDBJ whole genome shotgun (WGS) entry which is preliminary data.</text>
</comment>
<evidence type="ECO:0000313" key="1">
    <source>
        <dbReference type="EMBL" id="KAJ8562373.1"/>
    </source>
</evidence>
<reference evidence="2" key="1">
    <citation type="journal article" date="2023" name="Proc. Natl. Acad. Sci. U.S.A.">
        <title>Genomic and structural basis for evolution of tropane alkaloid biosynthesis.</title>
        <authorList>
            <person name="Wanga Y.-J."/>
            <person name="Taina T."/>
            <person name="Yua J.-Y."/>
            <person name="Lia J."/>
            <person name="Xua B."/>
            <person name="Chenc J."/>
            <person name="D'Auriad J.C."/>
            <person name="Huanga J.-P."/>
            <person name="Huanga S.-X."/>
        </authorList>
    </citation>
    <scope>NUCLEOTIDE SEQUENCE [LARGE SCALE GENOMIC DNA]</scope>
    <source>
        <strain evidence="2">cv. KIB-2019</strain>
    </source>
</reference>
<keyword evidence="2" id="KW-1185">Reference proteome</keyword>
<organism evidence="1 2">
    <name type="scientific">Anisodus acutangulus</name>
    <dbReference type="NCBI Taxonomy" id="402998"/>
    <lineage>
        <taxon>Eukaryota</taxon>
        <taxon>Viridiplantae</taxon>
        <taxon>Streptophyta</taxon>
        <taxon>Embryophyta</taxon>
        <taxon>Tracheophyta</taxon>
        <taxon>Spermatophyta</taxon>
        <taxon>Magnoliopsida</taxon>
        <taxon>eudicotyledons</taxon>
        <taxon>Gunneridae</taxon>
        <taxon>Pentapetalae</taxon>
        <taxon>asterids</taxon>
        <taxon>lamiids</taxon>
        <taxon>Solanales</taxon>
        <taxon>Solanaceae</taxon>
        <taxon>Solanoideae</taxon>
        <taxon>Hyoscyameae</taxon>
        <taxon>Anisodus</taxon>
    </lineage>
</organism>
<name>A0A9Q1MNH3_9SOLA</name>
<accession>A0A9Q1MNH3</accession>
<protein>
    <submittedName>
        <fullName evidence="1">Uncharacterized protein</fullName>
    </submittedName>
</protein>
<evidence type="ECO:0000313" key="2">
    <source>
        <dbReference type="Proteomes" id="UP001152561"/>
    </source>
</evidence>
<gene>
    <name evidence="1" type="ORF">K7X08_011664</name>
</gene>
<dbReference type="EMBL" id="JAJAGQ010000005">
    <property type="protein sequence ID" value="KAJ8562373.1"/>
    <property type="molecule type" value="Genomic_DNA"/>
</dbReference>